<evidence type="ECO:0000256" key="1">
    <source>
        <dbReference type="SAM" id="Phobius"/>
    </source>
</evidence>
<name>E4X7Y9_OIKDI</name>
<evidence type="ECO:0000313" key="2">
    <source>
        <dbReference type="EMBL" id="CBY18812.1"/>
    </source>
</evidence>
<gene>
    <name evidence="2" type="ORF">GSOID_T00003680001</name>
</gene>
<keyword evidence="1" id="KW-1133">Transmembrane helix</keyword>
<dbReference type="AlphaFoldDB" id="E4X7Y9"/>
<keyword evidence="1" id="KW-0812">Transmembrane</keyword>
<accession>E4X7Y9</accession>
<organism evidence="2">
    <name type="scientific">Oikopleura dioica</name>
    <name type="common">Tunicate</name>
    <dbReference type="NCBI Taxonomy" id="34765"/>
    <lineage>
        <taxon>Eukaryota</taxon>
        <taxon>Metazoa</taxon>
        <taxon>Chordata</taxon>
        <taxon>Tunicata</taxon>
        <taxon>Appendicularia</taxon>
        <taxon>Copelata</taxon>
        <taxon>Oikopleuridae</taxon>
        <taxon>Oikopleura</taxon>
    </lineage>
</organism>
<proteinExistence type="predicted"/>
<keyword evidence="1" id="KW-0472">Membrane</keyword>
<dbReference type="InParanoid" id="E4X7Y9"/>
<feature type="transmembrane region" description="Helical" evidence="1">
    <location>
        <begin position="6"/>
        <end position="34"/>
    </location>
</feature>
<dbReference type="Proteomes" id="UP000001307">
    <property type="component" value="Unassembled WGS sequence"/>
</dbReference>
<keyword evidence="3" id="KW-1185">Reference proteome</keyword>
<protein>
    <submittedName>
        <fullName evidence="2">Uncharacterized protein</fullName>
    </submittedName>
</protein>
<evidence type="ECO:0000313" key="3">
    <source>
        <dbReference type="Proteomes" id="UP000001307"/>
    </source>
</evidence>
<sequence length="66" mass="7716">MFNMNFIFNSLILCLVLIKCWFLIAACYNLYFSFDLKCQESKKKSVFLKSTEQNVNVSKPAQQKPV</sequence>
<reference evidence="2" key="1">
    <citation type="journal article" date="2010" name="Science">
        <title>Plasticity of animal genome architecture unmasked by rapid evolution of a pelagic tunicate.</title>
        <authorList>
            <person name="Denoeud F."/>
            <person name="Henriet S."/>
            <person name="Mungpakdee S."/>
            <person name="Aury J.M."/>
            <person name="Da Silva C."/>
            <person name="Brinkmann H."/>
            <person name="Mikhaleva J."/>
            <person name="Olsen L.C."/>
            <person name="Jubin C."/>
            <person name="Canestro C."/>
            <person name="Bouquet J.M."/>
            <person name="Danks G."/>
            <person name="Poulain J."/>
            <person name="Campsteijn C."/>
            <person name="Adamski M."/>
            <person name="Cross I."/>
            <person name="Yadetie F."/>
            <person name="Muffato M."/>
            <person name="Louis A."/>
            <person name="Butcher S."/>
            <person name="Tsagkogeorga G."/>
            <person name="Konrad A."/>
            <person name="Singh S."/>
            <person name="Jensen M.F."/>
            <person name="Cong E.H."/>
            <person name="Eikeseth-Otteraa H."/>
            <person name="Noel B."/>
            <person name="Anthouard V."/>
            <person name="Porcel B.M."/>
            <person name="Kachouri-Lafond R."/>
            <person name="Nishino A."/>
            <person name="Ugolini M."/>
            <person name="Chourrout P."/>
            <person name="Nishida H."/>
            <person name="Aasland R."/>
            <person name="Huzurbazar S."/>
            <person name="Westhof E."/>
            <person name="Delsuc F."/>
            <person name="Lehrach H."/>
            <person name="Reinhardt R."/>
            <person name="Weissenbach J."/>
            <person name="Roy S.W."/>
            <person name="Artiguenave F."/>
            <person name="Postlethwait J.H."/>
            <person name="Manak J.R."/>
            <person name="Thompson E.M."/>
            <person name="Jaillon O."/>
            <person name="Du Pasquier L."/>
            <person name="Boudinot P."/>
            <person name="Liberles D.A."/>
            <person name="Volff J.N."/>
            <person name="Philippe H."/>
            <person name="Lenhard B."/>
            <person name="Roest Crollius H."/>
            <person name="Wincker P."/>
            <person name="Chourrout D."/>
        </authorList>
    </citation>
    <scope>NUCLEOTIDE SEQUENCE [LARGE SCALE GENOMIC DNA]</scope>
</reference>
<dbReference type="EMBL" id="FN653028">
    <property type="protein sequence ID" value="CBY18812.1"/>
    <property type="molecule type" value="Genomic_DNA"/>
</dbReference>